<dbReference type="GO" id="GO:0005634">
    <property type="term" value="C:nucleus"/>
    <property type="evidence" value="ECO:0007669"/>
    <property type="project" value="UniProtKB-SubCell"/>
</dbReference>
<dbReference type="GO" id="GO:0016567">
    <property type="term" value="P:protein ubiquitination"/>
    <property type="evidence" value="ECO:0007669"/>
    <property type="project" value="UniProtKB-ARBA"/>
</dbReference>
<dbReference type="InterPro" id="IPR045093">
    <property type="entry name" value="Cullin"/>
</dbReference>
<evidence type="ECO:0000256" key="9">
    <source>
        <dbReference type="ARBA" id="ARBA00040451"/>
    </source>
</evidence>
<comment type="caution">
    <text evidence="13">The sequence shown here is derived from an EMBL/GenBank/DDBJ whole genome shotgun (WGS) entry which is preliminary data.</text>
</comment>
<dbReference type="Pfam" id="PF10557">
    <property type="entry name" value="Cullin_Nedd8"/>
    <property type="match status" value="1"/>
</dbReference>
<dbReference type="FunFam" id="1.20.1310.10:FF:000014">
    <property type="entry name" value="Cullin 5"/>
    <property type="match status" value="1"/>
</dbReference>
<keyword evidence="4" id="KW-1017">Isopeptide bond</keyword>
<evidence type="ECO:0000313" key="13">
    <source>
        <dbReference type="EMBL" id="CAL4104046.1"/>
    </source>
</evidence>
<dbReference type="Pfam" id="PF26557">
    <property type="entry name" value="Cullin_AB"/>
    <property type="match status" value="1"/>
</dbReference>
<comment type="pathway">
    <text evidence="2">Protein modification; protein ubiquitination.</text>
</comment>
<comment type="similarity">
    <text evidence="3 10 11">Belongs to the cullin family.</text>
</comment>
<dbReference type="PROSITE" id="PS01256">
    <property type="entry name" value="CULLIN_1"/>
    <property type="match status" value="1"/>
</dbReference>
<keyword evidence="6" id="KW-0833">Ubl conjugation pathway</keyword>
<dbReference type="GO" id="GO:0031461">
    <property type="term" value="C:cullin-RING ubiquitin ligase complex"/>
    <property type="evidence" value="ECO:0007669"/>
    <property type="project" value="InterPro"/>
</dbReference>
<dbReference type="InterPro" id="IPR016157">
    <property type="entry name" value="Cullin_CS"/>
</dbReference>
<organism evidence="13 14">
    <name type="scientific">Meganyctiphanes norvegica</name>
    <name type="common">Northern krill</name>
    <name type="synonym">Thysanopoda norvegica</name>
    <dbReference type="NCBI Taxonomy" id="48144"/>
    <lineage>
        <taxon>Eukaryota</taxon>
        <taxon>Metazoa</taxon>
        <taxon>Ecdysozoa</taxon>
        <taxon>Arthropoda</taxon>
        <taxon>Crustacea</taxon>
        <taxon>Multicrustacea</taxon>
        <taxon>Malacostraca</taxon>
        <taxon>Eumalacostraca</taxon>
        <taxon>Eucarida</taxon>
        <taxon>Euphausiacea</taxon>
        <taxon>Euphausiidae</taxon>
        <taxon>Meganyctiphanes</taxon>
    </lineage>
</organism>
<dbReference type="InterPro" id="IPR036390">
    <property type="entry name" value="WH_DNA-bd_sf"/>
</dbReference>
<reference evidence="13 14" key="1">
    <citation type="submission" date="2024-05" db="EMBL/GenBank/DDBJ databases">
        <authorList>
            <person name="Wallberg A."/>
        </authorList>
    </citation>
    <scope>NUCLEOTIDE SEQUENCE [LARGE SCALE GENOMIC DNA]</scope>
</reference>
<dbReference type="InterPro" id="IPR036317">
    <property type="entry name" value="Cullin_homology_sf"/>
</dbReference>
<keyword evidence="5" id="KW-0597">Phosphoprotein</keyword>
<comment type="subcellular location">
    <subcellularLocation>
        <location evidence="1">Nucleus</location>
    </subcellularLocation>
</comment>
<evidence type="ECO:0000256" key="8">
    <source>
        <dbReference type="ARBA" id="ARBA00023242"/>
    </source>
</evidence>
<evidence type="ECO:0000256" key="5">
    <source>
        <dbReference type="ARBA" id="ARBA00022553"/>
    </source>
</evidence>
<protein>
    <recommendedName>
        <fullName evidence="9">Cullin-5</fullName>
    </recommendedName>
</protein>
<dbReference type="Gene3D" id="1.10.10.10">
    <property type="entry name" value="Winged helix-like DNA-binding domain superfamily/Winged helix DNA-binding domain"/>
    <property type="match status" value="1"/>
</dbReference>
<dbReference type="InterPro" id="IPR016158">
    <property type="entry name" value="Cullin_homology"/>
</dbReference>
<evidence type="ECO:0000256" key="4">
    <source>
        <dbReference type="ARBA" id="ARBA00022499"/>
    </source>
</evidence>
<dbReference type="InterPro" id="IPR036388">
    <property type="entry name" value="WH-like_DNA-bd_sf"/>
</dbReference>
<evidence type="ECO:0000256" key="6">
    <source>
        <dbReference type="ARBA" id="ARBA00022786"/>
    </source>
</evidence>
<sequence length="761" mass="88129">MVTFEKKFPNQRSLRNAAKFFLSINNFDDILWGCRQVCLWDEKGPPKVQKALQDDILDFITHAQARVLDHHEDQALLKAYISEWRKFFQQCNYLPLPFNQLESALAGKTTTSVSKKVQNDDSIVRKLMLDSWNASIFSNIKQRLQDSAMKLVHAERNGEAFDSQLVIGVRESYVNLCSNSGDKLQIYRENFEKAYIEATKAFYRIKAPQYLEANGVQNYMKYAELKLREEEQRGEKYLESFGGSLQNLNECCVEVLVTTFRDTILAECPQMIKNNETDKLQLMFKLMDRVPDGIQPMLDALEDHIVSAGLADMVAAADTITQDSEQYVEKLLDLFQRFSKLVMEAFNEDPRFLTARDKAYKKVVNDTQVFKLELPSKTKGIGTKTQPESKCPELLANYCDMLLRKTPLSKKLTADEIESKLKDVLLVLKYVSNKDVFMRYHKAHLTRRLILDTSADSEKEENMVEWLREVGMPADYVNKLARMFQDIKVSEDLNAQFKDTKSVVADNLSIKILNAGAWARGNDRVAVTLPMDLEDFIPEVEDFYRKKHSGRKLQWHHHMSNGTITFTNNVGKFDLDVTTFQLAVMFAWNQRQHDKISLDNLRLATELPDPELRRTLWTLALRMQSAVLNVNCPIGLKKRFSMDIDFIKIGQKSTENKNGKAQKRGKVNLIGRLQLSTEKSKEEDNEGIIQLRILRTQEAIVKILKMRKRISNAQLQTELVEMLKNMFLPSKKLIKEQLEWLIEHKYMKRDDENINIFIYMA</sequence>
<accession>A0AAV2R158</accession>
<dbReference type="FunFam" id="3.30.230.130:FF:000004">
    <property type="entry name" value="Cullin 5"/>
    <property type="match status" value="1"/>
</dbReference>
<evidence type="ECO:0000256" key="10">
    <source>
        <dbReference type="PROSITE-ProRule" id="PRU00330"/>
    </source>
</evidence>
<dbReference type="Pfam" id="PF00888">
    <property type="entry name" value="Cullin"/>
    <property type="match status" value="1"/>
</dbReference>
<keyword evidence="7" id="KW-0832">Ubl conjugation</keyword>
<dbReference type="GO" id="GO:0006511">
    <property type="term" value="P:ubiquitin-dependent protein catabolic process"/>
    <property type="evidence" value="ECO:0007669"/>
    <property type="project" value="InterPro"/>
</dbReference>
<dbReference type="InterPro" id="IPR019559">
    <property type="entry name" value="Cullin_neddylation_domain"/>
</dbReference>
<dbReference type="SUPFAM" id="SSF74788">
    <property type="entry name" value="Cullin repeat-like"/>
    <property type="match status" value="1"/>
</dbReference>
<keyword evidence="8" id="KW-0539">Nucleus</keyword>
<dbReference type="SUPFAM" id="SSF75632">
    <property type="entry name" value="Cullin homology domain"/>
    <property type="match status" value="1"/>
</dbReference>
<dbReference type="Gene3D" id="3.30.230.130">
    <property type="entry name" value="Cullin, Chain C, Domain 2"/>
    <property type="match status" value="1"/>
</dbReference>
<evidence type="ECO:0000256" key="1">
    <source>
        <dbReference type="ARBA" id="ARBA00004123"/>
    </source>
</evidence>
<dbReference type="PROSITE" id="PS50069">
    <property type="entry name" value="CULLIN_2"/>
    <property type="match status" value="1"/>
</dbReference>
<name>A0AAV2R158_MEGNR</name>
<proteinExistence type="inferred from homology"/>
<dbReference type="FunFam" id="1.10.10.10:FF:000142">
    <property type="entry name" value="Cullin 5"/>
    <property type="match status" value="1"/>
</dbReference>
<dbReference type="Gene3D" id="1.20.1310.10">
    <property type="entry name" value="Cullin Repeats"/>
    <property type="match status" value="4"/>
</dbReference>
<evidence type="ECO:0000259" key="12">
    <source>
        <dbReference type="PROSITE" id="PS50069"/>
    </source>
</evidence>
<dbReference type="SUPFAM" id="SSF46785">
    <property type="entry name" value="Winged helix' DNA-binding domain"/>
    <property type="match status" value="1"/>
</dbReference>
<evidence type="ECO:0000256" key="3">
    <source>
        <dbReference type="ARBA" id="ARBA00006019"/>
    </source>
</evidence>
<dbReference type="GO" id="GO:0007165">
    <property type="term" value="P:signal transduction"/>
    <property type="evidence" value="ECO:0007669"/>
    <property type="project" value="UniProtKB-ARBA"/>
</dbReference>
<dbReference type="InterPro" id="IPR059120">
    <property type="entry name" value="Cullin-like_AB"/>
</dbReference>
<keyword evidence="14" id="KW-1185">Reference proteome</keyword>
<feature type="non-terminal residue" evidence="13">
    <location>
        <position position="761"/>
    </location>
</feature>
<dbReference type="InterPro" id="IPR016159">
    <property type="entry name" value="Cullin_repeat-like_dom_sf"/>
</dbReference>
<dbReference type="SMART" id="SM00182">
    <property type="entry name" value="CULLIN"/>
    <property type="match status" value="1"/>
</dbReference>
<dbReference type="EMBL" id="CAXKWB010012279">
    <property type="protein sequence ID" value="CAL4104046.1"/>
    <property type="molecule type" value="Genomic_DNA"/>
</dbReference>
<evidence type="ECO:0000256" key="11">
    <source>
        <dbReference type="RuleBase" id="RU003829"/>
    </source>
</evidence>
<dbReference type="SMART" id="SM00884">
    <property type="entry name" value="Cullin_Nedd8"/>
    <property type="match status" value="1"/>
</dbReference>
<evidence type="ECO:0000313" key="14">
    <source>
        <dbReference type="Proteomes" id="UP001497623"/>
    </source>
</evidence>
<gene>
    <name evidence="13" type="ORF">MNOR_LOCUS17704</name>
</gene>
<dbReference type="InterPro" id="IPR001373">
    <property type="entry name" value="Cullin_N"/>
</dbReference>
<dbReference type="AlphaFoldDB" id="A0AAV2R158"/>
<evidence type="ECO:0000256" key="7">
    <source>
        <dbReference type="ARBA" id="ARBA00022843"/>
    </source>
</evidence>
<evidence type="ECO:0000256" key="2">
    <source>
        <dbReference type="ARBA" id="ARBA00004906"/>
    </source>
</evidence>
<feature type="domain" description="Cullin family profile" evidence="12">
    <location>
        <begin position="390"/>
        <end position="620"/>
    </location>
</feature>
<dbReference type="PANTHER" id="PTHR11932">
    <property type="entry name" value="CULLIN"/>
    <property type="match status" value="1"/>
</dbReference>
<dbReference type="Proteomes" id="UP001497623">
    <property type="component" value="Unassembled WGS sequence"/>
</dbReference>
<dbReference type="GO" id="GO:0031625">
    <property type="term" value="F:ubiquitin protein ligase binding"/>
    <property type="evidence" value="ECO:0007669"/>
    <property type="project" value="InterPro"/>
</dbReference>
<dbReference type="FunFam" id="1.20.1310.10:FF:000009">
    <property type="entry name" value="Cullin 5"/>
    <property type="match status" value="1"/>
</dbReference>